<dbReference type="Pfam" id="PF00076">
    <property type="entry name" value="RRM_1"/>
    <property type="match status" value="1"/>
</dbReference>
<accession>A0A9N9IET2</accession>
<feature type="non-terminal residue" evidence="4">
    <location>
        <position position="1"/>
    </location>
</feature>
<dbReference type="Proteomes" id="UP000789342">
    <property type="component" value="Unassembled WGS sequence"/>
</dbReference>
<protein>
    <submittedName>
        <fullName evidence="4">11109_t:CDS:1</fullName>
    </submittedName>
</protein>
<organism evidence="4 5">
    <name type="scientific">Acaulospora morrowiae</name>
    <dbReference type="NCBI Taxonomy" id="94023"/>
    <lineage>
        <taxon>Eukaryota</taxon>
        <taxon>Fungi</taxon>
        <taxon>Fungi incertae sedis</taxon>
        <taxon>Mucoromycota</taxon>
        <taxon>Glomeromycotina</taxon>
        <taxon>Glomeromycetes</taxon>
        <taxon>Diversisporales</taxon>
        <taxon>Acaulosporaceae</taxon>
        <taxon>Acaulospora</taxon>
    </lineage>
</organism>
<feature type="compositionally biased region" description="Polar residues" evidence="2">
    <location>
        <begin position="229"/>
        <end position="242"/>
    </location>
</feature>
<keyword evidence="1" id="KW-0694">RNA-binding</keyword>
<proteinExistence type="predicted"/>
<dbReference type="SUPFAM" id="SSF54928">
    <property type="entry name" value="RNA-binding domain, RBD"/>
    <property type="match status" value="1"/>
</dbReference>
<dbReference type="PROSITE" id="PS50102">
    <property type="entry name" value="RRM"/>
    <property type="match status" value="1"/>
</dbReference>
<dbReference type="AlphaFoldDB" id="A0A9N9IET2"/>
<feature type="compositionally biased region" description="Low complexity" evidence="2">
    <location>
        <begin position="278"/>
        <end position="292"/>
    </location>
</feature>
<comment type="caution">
    <text evidence="4">The sequence shown here is derived from an EMBL/GenBank/DDBJ whole genome shotgun (WGS) entry which is preliminary data.</text>
</comment>
<feature type="region of interest" description="Disordered" evidence="2">
    <location>
        <begin position="223"/>
        <end position="316"/>
    </location>
</feature>
<name>A0A9N9IET2_9GLOM</name>
<dbReference type="InterPro" id="IPR035979">
    <property type="entry name" value="RBD_domain_sf"/>
</dbReference>
<dbReference type="Gene3D" id="3.30.70.330">
    <property type="match status" value="1"/>
</dbReference>
<evidence type="ECO:0000313" key="4">
    <source>
        <dbReference type="EMBL" id="CAG8734017.1"/>
    </source>
</evidence>
<feature type="domain" description="RRM" evidence="3">
    <location>
        <begin position="116"/>
        <end position="205"/>
    </location>
</feature>
<evidence type="ECO:0000313" key="5">
    <source>
        <dbReference type="Proteomes" id="UP000789342"/>
    </source>
</evidence>
<dbReference type="GO" id="GO:0003723">
    <property type="term" value="F:RNA binding"/>
    <property type="evidence" value="ECO:0007669"/>
    <property type="project" value="UniProtKB-UniRule"/>
</dbReference>
<dbReference type="CDD" id="cd00590">
    <property type="entry name" value="RRM_SF"/>
    <property type="match status" value="1"/>
</dbReference>
<dbReference type="EMBL" id="CAJVPV010027415">
    <property type="protein sequence ID" value="CAG8734017.1"/>
    <property type="molecule type" value="Genomic_DNA"/>
</dbReference>
<sequence>MPLQESEEEYMSDVVYSPNNIVSITTSSNFTTVPEFFLKLEVDLDTKVILKPSKTHSHSTTLNATSSLSEDAQQGEESIIYYDPKLSSETLEETNTAVARNLEHQLQRPLGDPRVNRNYAINIVTKRHNFMTESSVRELFEECGLVKDCEIEKNPDNSQSLGIARITYFGEIEGTALNSAREAVIRFNGKQISDGQPVKVELDNDGSKLRMTIEKMTSEFRLQREQTEQHSPINHNKHTTPLPNDIDMEIDEIPSPSPPITIPIKAPLDPPPPRSSENTKNNSTTLTVSSTKTSKEPAKIKRESPEKQEPNPEILI</sequence>
<evidence type="ECO:0000259" key="3">
    <source>
        <dbReference type="PROSITE" id="PS50102"/>
    </source>
</evidence>
<keyword evidence="5" id="KW-1185">Reference proteome</keyword>
<dbReference type="InterPro" id="IPR012677">
    <property type="entry name" value="Nucleotide-bd_a/b_plait_sf"/>
</dbReference>
<dbReference type="OrthoDB" id="308383at2759"/>
<evidence type="ECO:0000256" key="1">
    <source>
        <dbReference type="PROSITE-ProRule" id="PRU00176"/>
    </source>
</evidence>
<dbReference type="InterPro" id="IPR000504">
    <property type="entry name" value="RRM_dom"/>
</dbReference>
<gene>
    <name evidence="4" type="ORF">AMORRO_LOCUS14237</name>
</gene>
<evidence type="ECO:0000256" key="2">
    <source>
        <dbReference type="SAM" id="MobiDB-lite"/>
    </source>
</evidence>
<feature type="compositionally biased region" description="Basic and acidic residues" evidence="2">
    <location>
        <begin position="293"/>
        <end position="310"/>
    </location>
</feature>
<reference evidence="4" key="1">
    <citation type="submission" date="2021-06" db="EMBL/GenBank/DDBJ databases">
        <authorList>
            <person name="Kallberg Y."/>
            <person name="Tangrot J."/>
            <person name="Rosling A."/>
        </authorList>
    </citation>
    <scope>NUCLEOTIDE SEQUENCE</scope>
    <source>
        <strain evidence="4">CL551</strain>
    </source>
</reference>